<organism evidence="1 3">
    <name type="scientific">Medicago truncatula</name>
    <name type="common">Barrel medic</name>
    <name type="synonym">Medicago tribuloides</name>
    <dbReference type="NCBI Taxonomy" id="3880"/>
    <lineage>
        <taxon>Eukaryota</taxon>
        <taxon>Viridiplantae</taxon>
        <taxon>Streptophyta</taxon>
        <taxon>Embryophyta</taxon>
        <taxon>Tracheophyta</taxon>
        <taxon>Spermatophyta</taxon>
        <taxon>Magnoliopsida</taxon>
        <taxon>eudicotyledons</taxon>
        <taxon>Gunneridae</taxon>
        <taxon>Pentapetalae</taxon>
        <taxon>rosids</taxon>
        <taxon>fabids</taxon>
        <taxon>Fabales</taxon>
        <taxon>Fabaceae</taxon>
        <taxon>Papilionoideae</taxon>
        <taxon>50 kb inversion clade</taxon>
        <taxon>NPAAA clade</taxon>
        <taxon>Hologalegina</taxon>
        <taxon>IRL clade</taxon>
        <taxon>Trifolieae</taxon>
        <taxon>Medicago</taxon>
    </lineage>
</organism>
<proteinExistence type="predicted"/>
<reference evidence="2" key="3">
    <citation type="submission" date="2015-04" db="UniProtKB">
        <authorList>
            <consortium name="EnsemblPlants"/>
        </authorList>
    </citation>
    <scope>IDENTIFICATION</scope>
    <source>
        <strain evidence="2">cv. Jemalong A17</strain>
    </source>
</reference>
<reference evidence="1 3" key="2">
    <citation type="journal article" date="2014" name="BMC Genomics">
        <title>An improved genome release (version Mt4.0) for the model legume Medicago truncatula.</title>
        <authorList>
            <person name="Tang H."/>
            <person name="Krishnakumar V."/>
            <person name="Bidwell S."/>
            <person name="Rosen B."/>
            <person name="Chan A."/>
            <person name="Zhou S."/>
            <person name="Gentzbittel L."/>
            <person name="Childs K.L."/>
            <person name="Yandell M."/>
            <person name="Gundlach H."/>
            <person name="Mayer K.F."/>
            <person name="Schwartz D.C."/>
            <person name="Town C.D."/>
        </authorList>
    </citation>
    <scope>GENOME REANNOTATION</scope>
    <source>
        <strain evidence="2 3">cv. Jemalong A17</strain>
    </source>
</reference>
<evidence type="ECO:0000313" key="2">
    <source>
        <dbReference type="EnsemblPlants" id="AET03958"/>
    </source>
</evidence>
<dbReference type="Proteomes" id="UP000002051">
    <property type="component" value="Chromosome 8"/>
</dbReference>
<dbReference type="SUPFAM" id="SSF56112">
    <property type="entry name" value="Protein kinase-like (PK-like)"/>
    <property type="match status" value="1"/>
</dbReference>
<keyword evidence="1" id="KW-0418">Kinase</keyword>
<dbReference type="AlphaFoldDB" id="G7LEV5"/>
<dbReference type="InterPro" id="IPR011009">
    <property type="entry name" value="Kinase-like_dom_sf"/>
</dbReference>
<dbReference type="GO" id="GO:0016301">
    <property type="term" value="F:kinase activity"/>
    <property type="evidence" value="ECO:0007669"/>
    <property type="project" value="UniProtKB-KW"/>
</dbReference>
<reference evidence="1 3" key="1">
    <citation type="journal article" date="2011" name="Nature">
        <title>The Medicago genome provides insight into the evolution of rhizobial symbioses.</title>
        <authorList>
            <person name="Young N.D."/>
            <person name="Debelle F."/>
            <person name="Oldroyd G.E."/>
            <person name="Geurts R."/>
            <person name="Cannon S.B."/>
            <person name="Udvardi M.K."/>
            <person name="Benedito V.A."/>
            <person name="Mayer K.F."/>
            <person name="Gouzy J."/>
            <person name="Schoof H."/>
            <person name="Van de Peer Y."/>
            <person name="Proost S."/>
            <person name="Cook D.R."/>
            <person name="Meyers B.C."/>
            <person name="Spannagl M."/>
            <person name="Cheung F."/>
            <person name="De Mita S."/>
            <person name="Krishnakumar V."/>
            <person name="Gundlach H."/>
            <person name="Zhou S."/>
            <person name="Mudge J."/>
            <person name="Bharti A.K."/>
            <person name="Murray J.D."/>
            <person name="Naoumkina M.A."/>
            <person name="Rosen B."/>
            <person name="Silverstein K.A."/>
            <person name="Tang H."/>
            <person name="Rombauts S."/>
            <person name="Zhao P.X."/>
            <person name="Zhou P."/>
            <person name="Barbe V."/>
            <person name="Bardou P."/>
            <person name="Bechner M."/>
            <person name="Bellec A."/>
            <person name="Berger A."/>
            <person name="Berges H."/>
            <person name="Bidwell S."/>
            <person name="Bisseling T."/>
            <person name="Choisne N."/>
            <person name="Couloux A."/>
            <person name="Denny R."/>
            <person name="Deshpande S."/>
            <person name="Dai X."/>
            <person name="Doyle J.J."/>
            <person name="Dudez A.M."/>
            <person name="Farmer A.D."/>
            <person name="Fouteau S."/>
            <person name="Franken C."/>
            <person name="Gibelin C."/>
            <person name="Gish J."/>
            <person name="Goldstein S."/>
            <person name="Gonzalez A.J."/>
            <person name="Green P.J."/>
            <person name="Hallab A."/>
            <person name="Hartog M."/>
            <person name="Hua A."/>
            <person name="Humphray S.J."/>
            <person name="Jeong D.H."/>
            <person name="Jing Y."/>
            <person name="Jocker A."/>
            <person name="Kenton S.M."/>
            <person name="Kim D.J."/>
            <person name="Klee K."/>
            <person name="Lai H."/>
            <person name="Lang C."/>
            <person name="Lin S."/>
            <person name="Macmil S.L."/>
            <person name="Magdelenat G."/>
            <person name="Matthews L."/>
            <person name="McCorrison J."/>
            <person name="Monaghan E.L."/>
            <person name="Mun J.H."/>
            <person name="Najar F.Z."/>
            <person name="Nicholson C."/>
            <person name="Noirot C."/>
            <person name="O'Bleness M."/>
            <person name="Paule C.R."/>
            <person name="Poulain J."/>
            <person name="Prion F."/>
            <person name="Qin B."/>
            <person name="Qu C."/>
            <person name="Retzel E.F."/>
            <person name="Riddle C."/>
            <person name="Sallet E."/>
            <person name="Samain S."/>
            <person name="Samson N."/>
            <person name="Sanders I."/>
            <person name="Saurat O."/>
            <person name="Scarpelli C."/>
            <person name="Schiex T."/>
            <person name="Segurens B."/>
            <person name="Severin A.J."/>
            <person name="Sherrier D.J."/>
            <person name="Shi R."/>
            <person name="Sims S."/>
            <person name="Singer S.R."/>
            <person name="Sinharoy S."/>
            <person name="Sterck L."/>
            <person name="Viollet A."/>
            <person name="Wang B.B."/>
            <person name="Wang K."/>
            <person name="Wang M."/>
            <person name="Wang X."/>
            <person name="Warfsmann J."/>
            <person name="Weissenbach J."/>
            <person name="White D.D."/>
            <person name="White J.D."/>
            <person name="Wiley G.B."/>
            <person name="Wincker P."/>
            <person name="Xing Y."/>
            <person name="Yang L."/>
            <person name="Yao Z."/>
            <person name="Ying F."/>
            <person name="Zhai J."/>
            <person name="Zhou L."/>
            <person name="Zuber A."/>
            <person name="Denarie J."/>
            <person name="Dixon R.A."/>
            <person name="May G.D."/>
            <person name="Schwartz D.C."/>
            <person name="Rogers J."/>
            <person name="Quetier F."/>
            <person name="Town C.D."/>
            <person name="Roe B.A."/>
        </authorList>
    </citation>
    <scope>NUCLEOTIDE SEQUENCE [LARGE SCALE GENOMIC DNA]</scope>
    <source>
        <strain evidence="1">A17</strain>
        <strain evidence="2 3">cv. Jemalong A17</strain>
    </source>
</reference>
<keyword evidence="3" id="KW-1185">Reference proteome</keyword>
<evidence type="ECO:0000313" key="3">
    <source>
        <dbReference type="Proteomes" id="UP000002051"/>
    </source>
</evidence>
<sequence length="91" mass="10655">MEYLHANDIIHRDLNPGKSNIFTPTFILHLLFSKELLSKGEKKYYDHKNIRPSVDDFPKDLLPLLQSCWEEDPKLRPEFTLNHSKSCKAST</sequence>
<gene>
    <name evidence="1" type="ordered locus">MTR_8g077980</name>
</gene>
<accession>G7LEV5</accession>
<keyword evidence="1" id="KW-0808">Transferase</keyword>
<protein>
    <submittedName>
        <fullName evidence="1">Kinase superfamily protein, putative</fullName>
    </submittedName>
</protein>
<dbReference type="STRING" id="3880.G7LEV5"/>
<dbReference type="HOGENOM" id="CLU_2430481_0_0_1"/>
<name>G7LEV5_MEDTR</name>
<dbReference type="EMBL" id="CM001224">
    <property type="protein sequence ID" value="AET03958.1"/>
    <property type="molecule type" value="Genomic_DNA"/>
</dbReference>
<dbReference type="EnsemblPlants" id="AET03958">
    <property type="protein sequence ID" value="AET03958"/>
    <property type="gene ID" value="MTR_8g077980"/>
</dbReference>
<evidence type="ECO:0000313" key="1">
    <source>
        <dbReference type="EMBL" id="AET03958.1"/>
    </source>
</evidence>
<dbReference type="PaxDb" id="3880-AET03958"/>